<name>A0AAQ3TNW4_PASNO</name>
<dbReference type="AlphaFoldDB" id="A0AAQ3TNW4"/>
<keyword evidence="2" id="KW-1185">Reference proteome</keyword>
<evidence type="ECO:0000313" key="1">
    <source>
        <dbReference type="EMBL" id="WVZ76773.1"/>
    </source>
</evidence>
<evidence type="ECO:0000313" key="2">
    <source>
        <dbReference type="Proteomes" id="UP001341281"/>
    </source>
</evidence>
<sequence length="58" mass="6649">MRRCSNGPVPKIAQRSFIRGIHHQSSMLLLGLLPIAREHNPTFMACRNYLIPFRLEGC</sequence>
<accession>A0AAQ3TNW4</accession>
<dbReference type="Proteomes" id="UP001341281">
    <property type="component" value="Chromosome 05"/>
</dbReference>
<gene>
    <name evidence="1" type="ORF">U9M48_024714</name>
</gene>
<organism evidence="1 2">
    <name type="scientific">Paspalum notatum var. saurae</name>
    <dbReference type="NCBI Taxonomy" id="547442"/>
    <lineage>
        <taxon>Eukaryota</taxon>
        <taxon>Viridiplantae</taxon>
        <taxon>Streptophyta</taxon>
        <taxon>Embryophyta</taxon>
        <taxon>Tracheophyta</taxon>
        <taxon>Spermatophyta</taxon>
        <taxon>Magnoliopsida</taxon>
        <taxon>Liliopsida</taxon>
        <taxon>Poales</taxon>
        <taxon>Poaceae</taxon>
        <taxon>PACMAD clade</taxon>
        <taxon>Panicoideae</taxon>
        <taxon>Andropogonodae</taxon>
        <taxon>Paspaleae</taxon>
        <taxon>Paspalinae</taxon>
        <taxon>Paspalum</taxon>
    </lineage>
</organism>
<dbReference type="EMBL" id="CP144749">
    <property type="protein sequence ID" value="WVZ76773.1"/>
    <property type="molecule type" value="Genomic_DNA"/>
</dbReference>
<protein>
    <submittedName>
        <fullName evidence="1">Uncharacterized protein</fullName>
    </submittedName>
</protein>
<proteinExistence type="predicted"/>
<reference evidence="1 2" key="1">
    <citation type="submission" date="2024-02" db="EMBL/GenBank/DDBJ databases">
        <title>High-quality chromosome-scale genome assembly of Pensacola bahiagrass (Paspalum notatum Flugge var. saurae).</title>
        <authorList>
            <person name="Vega J.M."/>
            <person name="Podio M."/>
            <person name="Orjuela J."/>
            <person name="Siena L.A."/>
            <person name="Pessino S.C."/>
            <person name="Combes M.C."/>
            <person name="Mariac C."/>
            <person name="Albertini E."/>
            <person name="Pupilli F."/>
            <person name="Ortiz J.P.A."/>
            <person name="Leblanc O."/>
        </authorList>
    </citation>
    <scope>NUCLEOTIDE SEQUENCE [LARGE SCALE GENOMIC DNA]</scope>
    <source>
        <strain evidence="1">R1</strain>
        <tissue evidence="1">Leaf</tissue>
    </source>
</reference>